<dbReference type="OrthoDB" id="7210452at2"/>
<dbReference type="Proteomes" id="UP000000310">
    <property type="component" value="Chromosome"/>
</dbReference>
<keyword evidence="2" id="KW-0456">Lyase</keyword>
<reference evidence="4 5" key="1">
    <citation type="journal article" date="2011" name="Stand. Genomic Sci.">
        <title>Complete genome sequence of the gliding, heparinolytic Pedobacter saltans type strain (113).</title>
        <authorList>
            <person name="Liolios K."/>
            <person name="Sikorski J."/>
            <person name="Lu M."/>
            <person name="Nolan M."/>
            <person name="Lapidus A."/>
            <person name="Lucas S."/>
            <person name="Hammon N."/>
            <person name="Deshpande S."/>
            <person name="Cheng J.F."/>
            <person name="Tapia R."/>
            <person name="Han C."/>
            <person name="Goodwin L."/>
            <person name="Pitluck S."/>
            <person name="Huntemann M."/>
            <person name="Ivanova N."/>
            <person name="Pagani I."/>
            <person name="Mavromatis K."/>
            <person name="Ovchinikova G."/>
            <person name="Pati A."/>
            <person name="Chen A."/>
            <person name="Palaniappan K."/>
            <person name="Land M."/>
            <person name="Hauser L."/>
            <person name="Brambilla E.M."/>
            <person name="Kotsyurbenko O."/>
            <person name="Rohde M."/>
            <person name="Tindall B.J."/>
            <person name="Abt B."/>
            <person name="Goker M."/>
            <person name="Detter J.C."/>
            <person name="Woyke T."/>
            <person name="Bristow J."/>
            <person name="Eisen J.A."/>
            <person name="Markowitz V."/>
            <person name="Hugenholtz P."/>
            <person name="Klenk H.P."/>
            <person name="Kyrpides N.C."/>
        </authorList>
    </citation>
    <scope>NUCLEOTIDE SEQUENCE [LARGE SCALE GENOMIC DNA]</scope>
    <source>
        <strain evidence="5">ATCC 51119 / DSM 12145 / JCM 21818 / LMG 10337 / NBRC 100064 / NCIMB 13643</strain>
    </source>
</reference>
<protein>
    <recommendedName>
        <fullName evidence="3">Alginate lyase domain-containing protein</fullName>
    </recommendedName>
</protein>
<dbReference type="GO" id="GO:0016829">
    <property type="term" value="F:lyase activity"/>
    <property type="evidence" value="ECO:0007669"/>
    <property type="project" value="UniProtKB-KW"/>
</dbReference>
<name>F0S9R0_PSESL</name>
<sequence length="390" mass="44660">MKKKLKIASLFFIILLGFPLAGKSSSKFYKEAVKVIKNDVLEDANWAMAQEPVTVTASSSNRSAGGKNDFFSEGDYWWPDPQNPDGPYIQKDGMTNPDNFVAHRLAMIRFGRIVGALASAYKITGDKKYLTKIEEHLNAWFANPQTKMNPNLLYAQAIKGRFTGRGIGIIDTIHLIEVAQSVYILSNKLNAGLVADVKKWFNEYLHWLTTHPYGTAEMNATNNHGTCFVLQVAAFSKLTGNQELHDFCVKRYKEVLLPNQMAEDGSFPQEMRRTKPYGYSLFNLDVMTALVHILSSDSKVNLWNYQTDKGLSIKKGIEFMYPYVVDKSKWPLKPDVMYWEEWPVAHPFLLFGASAYNRKEWFNAWTKLKHQLTVEEVVRNMPVKYPLIWM</sequence>
<dbReference type="InterPro" id="IPR008397">
    <property type="entry name" value="Alginate_lyase_dom"/>
</dbReference>
<feature type="domain" description="Alginate lyase" evidence="3">
    <location>
        <begin position="55"/>
        <end position="330"/>
    </location>
</feature>
<dbReference type="Pfam" id="PF05426">
    <property type="entry name" value="Alginate_lyase"/>
    <property type="match status" value="1"/>
</dbReference>
<dbReference type="RefSeq" id="WP_013631916.1">
    <property type="nucleotide sequence ID" value="NC_015177.1"/>
</dbReference>
<proteinExistence type="predicted"/>
<dbReference type="SUPFAM" id="SSF48230">
    <property type="entry name" value="Chondroitin AC/alginate lyase"/>
    <property type="match status" value="1"/>
</dbReference>
<evidence type="ECO:0000259" key="3">
    <source>
        <dbReference type="Pfam" id="PF05426"/>
    </source>
</evidence>
<evidence type="ECO:0000313" key="4">
    <source>
        <dbReference type="EMBL" id="ADY51416.1"/>
    </source>
</evidence>
<keyword evidence="1" id="KW-0732">Signal</keyword>
<reference evidence="5" key="2">
    <citation type="submission" date="2011-02" db="EMBL/GenBank/DDBJ databases">
        <title>The complete genome of Pedobacter saltans DSM 12145.</title>
        <authorList>
            <consortium name="US DOE Joint Genome Institute (JGI-PGF)"/>
            <person name="Lucas S."/>
            <person name="Copeland A."/>
            <person name="Lapidus A."/>
            <person name="Bruce D."/>
            <person name="Goodwin L."/>
            <person name="Pitluck S."/>
            <person name="Kyrpides N."/>
            <person name="Mavromatis K."/>
            <person name="Pagani I."/>
            <person name="Ivanova N."/>
            <person name="Ovchinnikova G."/>
            <person name="Lu M."/>
            <person name="Detter J.C."/>
            <person name="Han C."/>
            <person name="Land M."/>
            <person name="Hauser L."/>
            <person name="Markowitz V."/>
            <person name="Cheng J.-F."/>
            <person name="Hugenholtz P."/>
            <person name="Woyke T."/>
            <person name="Wu D."/>
            <person name="Tindall B."/>
            <person name="Pomrenke H.G."/>
            <person name="Brambilla E."/>
            <person name="Klenk H.-P."/>
            <person name="Eisen J.A."/>
        </authorList>
    </citation>
    <scope>NUCLEOTIDE SEQUENCE [LARGE SCALE GENOMIC DNA]</scope>
    <source>
        <strain evidence="5">ATCC 51119 / DSM 12145 / JCM 21818 / LMG 10337 / NBRC 100064 / NCIMB 13643</strain>
    </source>
</reference>
<dbReference type="HOGENOM" id="CLU_031144_0_0_10"/>
<evidence type="ECO:0000256" key="1">
    <source>
        <dbReference type="ARBA" id="ARBA00022729"/>
    </source>
</evidence>
<dbReference type="KEGG" id="psn:Pedsa_0844"/>
<keyword evidence="5" id="KW-1185">Reference proteome</keyword>
<evidence type="ECO:0000313" key="5">
    <source>
        <dbReference type="Proteomes" id="UP000000310"/>
    </source>
</evidence>
<organism evidence="4 5">
    <name type="scientific">Pseudopedobacter saltans (strain ATCC 51119 / DSM 12145 / JCM 21818 / CCUG 39354 / LMG 10337 / NBRC 100064 / NCIMB 13643)</name>
    <name type="common">Pedobacter saltans</name>
    <dbReference type="NCBI Taxonomy" id="762903"/>
    <lineage>
        <taxon>Bacteria</taxon>
        <taxon>Pseudomonadati</taxon>
        <taxon>Bacteroidota</taxon>
        <taxon>Sphingobacteriia</taxon>
        <taxon>Sphingobacteriales</taxon>
        <taxon>Sphingobacteriaceae</taxon>
        <taxon>Pseudopedobacter</taxon>
    </lineage>
</organism>
<dbReference type="GO" id="GO:0042597">
    <property type="term" value="C:periplasmic space"/>
    <property type="evidence" value="ECO:0007669"/>
    <property type="project" value="InterPro"/>
</dbReference>
<dbReference type="STRING" id="762903.Pedsa_0844"/>
<accession>F0S9R0</accession>
<dbReference type="EMBL" id="CP002545">
    <property type="protein sequence ID" value="ADY51416.1"/>
    <property type="molecule type" value="Genomic_DNA"/>
</dbReference>
<gene>
    <name evidence="4" type="ordered locus">Pedsa_0844</name>
</gene>
<evidence type="ECO:0000256" key="2">
    <source>
        <dbReference type="ARBA" id="ARBA00023239"/>
    </source>
</evidence>
<dbReference type="AlphaFoldDB" id="F0S9R0"/>
<dbReference type="InterPro" id="IPR008929">
    <property type="entry name" value="Chondroitin_lyas"/>
</dbReference>
<dbReference type="Gene3D" id="1.50.10.100">
    <property type="entry name" value="Chondroitin AC/alginate lyase"/>
    <property type="match status" value="1"/>
</dbReference>
<dbReference type="eggNOG" id="ENOG502Z7SW">
    <property type="taxonomic scope" value="Bacteria"/>
</dbReference>